<dbReference type="STRING" id="1005944.SAMN05192576_3201"/>
<feature type="transmembrane region" description="Helical" evidence="1">
    <location>
        <begin position="100"/>
        <end position="125"/>
    </location>
</feature>
<keyword evidence="1" id="KW-0472">Membrane</keyword>
<evidence type="ECO:0000313" key="2">
    <source>
        <dbReference type="EMBL" id="SDN99932.1"/>
    </source>
</evidence>
<keyword evidence="1" id="KW-1133">Transmembrane helix</keyword>
<name>A0A1H0FZB3_9ACTN</name>
<protein>
    <recommendedName>
        <fullName evidence="4">Sodium:proton antiporter</fullName>
    </recommendedName>
</protein>
<proteinExistence type="predicted"/>
<dbReference type="AlphaFoldDB" id="A0A1H0FZB3"/>
<gene>
    <name evidence="2" type="ORF">SAMN05192576_3201</name>
</gene>
<reference evidence="2 3" key="1">
    <citation type="submission" date="2016-10" db="EMBL/GenBank/DDBJ databases">
        <authorList>
            <person name="de Groot N.N."/>
        </authorList>
    </citation>
    <scope>NUCLEOTIDE SEQUENCE [LARGE SCALE GENOMIC DNA]</scope>
    <source>
        <strain evidence="2 3">CGMCC 1.11147</strain>
    </source>
</reference>
<keyword evidence="3" id="KW-1185">Reference proteome</keyword>
<feature type="transmembrane region" description="Helical" evidence="1">
    <location>
        <begin position="59"/>
        <end position="79"/>
    </location>
</feature>
<dbReference type="InterPro" id="IPR046291">
    <property type="entry name" value="DUF6328"/>
</dbReference>
<dbReference type="RefSeq" id="WP_091025798.1">
    <property type="nucleotide sequence ID" value="NZ_BKAE01000017.1"/>
</dbReference>
<evidence type="ECO:0000313" key="3">
    <source>
        <dbReference type="Proteomes" id="UP000199004"/>
    </source>
</evidence>
<dbReference type="Proteomes" id="UP000199004">
    <property type="component" value="Unassembled WGS sequence"/>
</dbReference>
<evidence type="ECO:0008006" key="4">
    <source>
        <dbReference type="Google" id="ProtNLM"/>
    </source>
</evidence>
<accession>A0A1H0FZB3</accession>
<sequence>MSATTDGRDETHEERLDRKWNDMLQELRVMQTGVQLLAGILLTLPFQQTFGDLDDFQRSLYLGLVIVAAVTTALVLTPVAIHRRLAGHHIKDRLITSAHLLMQAVLFTLALLIVGMVVFVFNVVLGDLASAVAGTSVAVLVCALLAVVPHLVVASDS</sequence>
<dbReference type="OrthoDB" id="3625784at2"/>
<feature type="transmembrane region" description="Helical" evidence="1">
    <location>
        <begin position="131"/>
        <end position="153"/>
    </location>
</feature>
<keyword evidence="1" id="KW-0812">Transmembrane</keyword>
<organism evidence="2 3">
    <name type="scientific">Nocardioides szechwanensis</name>
    <dbReference type="NCBI Taxonomy" id="1005944"/>
    <lineage>
        <taxon>Bacteria</taxon>
        <taxon>Bacillati</taxon>
        <taxon>Actinomycetota</taxon>
        <taxon>Actinomycetes</taxon>
        <taxon>Propionibacteriales</taxon>
        <taxon>Nocardioidaceae</taxon>
        <taxon>Nocardioides</taxon>
    </lineage>
</organism>
<evidence type="ECO:0000256" key="1">
    <source>
        <dbReference type="SAM" id="Phobius"/>
    </source>
</evidence>
<dbReference type="Pfam" id="PF19853">
    <property type="entry name" value="DUF6328"/>
    <property type="match status" value="1"/>
</dbReference>
<dbReference type="EMBL" id="FNIC01000005">
    <property type="protein sequence ID" value="SDN99932.1"/>
    <property type="molecule type" value="Genomic_DNA"/>
</dbReference>